<feature type="coiled-coil region" evidence="1">
    <location>
        <begin position="2"/>
        <end position="32"/>
    </location>
</feature>
<protein>
    <submittedName>
        <fullName evidence="2">Uncharacterized protein</fullName>
    </submittedName>
</protein>
<reference evidence="2 3" key="1">
    <citation type="submission" date="2016-10" db="EMBL/GenBank/DDBJ databases">
        <authorList>
            <person name="de Groot N.N."/>
        </authorList>
    </citation>
    <scope>NUCLEOTIDE SEQUENCE [LARGE SCALE GENOMIC DNA]</scope>
    <source>
        <strain evidence="2 3">DSM 45514</strain>
    </source>
</reference>
<evidence type="ECO:0000256" key="1">
    <source>
        <dbReference type="SAM" id="Coils"/>
    </source>
</evidence>
<accession>A0A1G6QGI0</accession>
<proteinExistence type="predicted"/>
<sequence length="53" mass="6711">MKDQLLEIREKYNRKREEYKQAVDRHEFLEQMKIREELENLKMQWDQLVKDTG</sequence>
<organism evidence="2 3">
    <name type="scientific">Melghirimyces thermohalophilus</name>
    <dbReference type="NCBI Taxonomy" id="1236220"/>
    <lineage>
        <taxon>Bacteria</taxon>
        <taxon>Bacillati</taxon>
        <taxon>Bacillota</taxon>
        <taxon>Bacilli</taxon>
        <taxon>Bacillales</taxon>
        <taxon>Thermoactinomycetaceae</taxon>
        <taxon>Melghirimyces</taxon>
    </lineage>
</organism>
<gene>
    <name evidence="2" type="ORF">SAMN04488112_12128</name>
</gene>
<dbReference type="EMBL" id="FMZA01000021">
    <property type="protein sequence ID" value="SDC90787.1"/>
    <property type="molecule type" value="Genomic_DNA"/>
</dbReference>
<evidence type="ECO:0000313" key="2">
    <source>
        <dbReference type="EMBL" id="SDC90787.1"/>
    </source>
</evidence>
<name>A0A1G6QGI0_9BACL</name>
<dbReference type="AlphaFoldDB" id="A0A1G6QGI0"/>
<dbReference type="RefSeq" id="WP_176757996.1">
    <property type="nucleotide sequence ID" value="NZ_FMZA01000021.1"/>
</dbReference>
<dbReference type="Proteomes" id="UP000199387">
    <property type="component" value="Unassembled WGS sequence"/>
</dbReference>
<keyword evidence="3" id="KW-1185">Reference proteome</keyword>
<evidence type="ECO:0000313" key="3">
    <source>
        <dbReference type="Proteomes" id="UP000199387"/>
    </source>
</evidence>
<keyword evidence="1" id="KW-0175">Coiled coil</keyword>